<evidence type="ECO:0000313" key="2">
    <source>
        <dbReference type="Proteomes" id="UP001172386"/>
    </source>
</evidence>
<proteinExistence type="predicted"/>
<dbReference type="Proteomes" id="UP001172386">
    <property type="component" value="Unassembled WGS sequence"/>
</dbReference>
<sequence length="685" mass="75706">MANDVAKPSSTTGNPTVVQIRVEGLRRNTRELTSKSNKFEDKLEASFSLPKDAPISELWDRLQEAGFEAPDLLACGENQWSKDSTKMVEQPFEEIEVVQGKLSEPGKHIDIDESLISYANRQYGEPITLNIAANDSNEYRTQIDSLKDSRGLEIIFHRTVRMPDDDKLHQLPGSLGPFPLYNVASYVDALPEKLVRQGGVFMPMWQREALWMSLDAPSGVYYALRFFVGRINAVSGLKMDQIPNRLKGCEGIQDYVVVPGQEWLDGICVAPGIVRQFVAMPLGSGYTVEGQKTGEEKHGGLQIEIIPSFETDLRTWIKDADATDDPENLQRTLPMITLDEHKTPLELGLAVGAKIRSYPQLVFEQAGCTMSDIVKDHELEGHVKSIYHEKLYPEGDEYSDSGSDCDLMLGEDNDMMKFISNADVGQAREHDVEQHDSAPSIHNISQIERLIPSVTVGQNDPDNTVPKTTTKDLKAMGLAAGGKLVQDIYSDYHAPRIWNTAASKVVYIHILDPASCEAVTHVVPPPPPIDAMGYVEDGGQFFVVQEQPDNRIDGGEFNNVKSVSKMDKEKGTTAEPALDPSISTQCKCGIRLCDCVVRPCGHMFCNVCVREISPSTLQGSFASARAPVNVRWHCPTCKTPTSYVAGFAAPMNLPGEESVRVRVPVNVLEVRDGRVAFKSVQNSRI</sequence>
<name>A0ACC2ZRU6_9EURO</name>
<evidence type="ECO:0000313" key="1">
    <source>
        <dbReference type="EMBL" id="KAJ9650208.1"/>
    </source>
</evidence>
<organism evidence="1 2">
    <name type="scientific">Neophaeococcomyces mojaviensis</name>
    <dbReference type="NCBI Taxonomy" id="3383035"/>
    <lineage>
        <taxon>Eukaryota</taxon>
        <taxon>Fungi</taxon>
        <taxon>Dikarya</taxon>
        <taxon>Ascomycota</taxon>
        <taxon>Pezizomycotina</taxon>
        <taxon>Eurotiomycetes</taxon>
        <taxon>Chaetothyriomycetidae</taxon>
        <taxon>Chaetothyriales</taxon>
        <taxon>Chaetothyriales incertae sedis</taxon>
        <taxon>Neophaeococcomyces</taxon>
    </lineage>
</organism>
<reference evidence="1" key="1">
    <citation type="submission" date="2022-10" db="EMBL/GenBank/DDBJ databases">
        <title>Culturing micro-colonial fungi from biological soil crusts in the Mojave desert and describing Neophaeococcomyces mojavensis, and introducing the new genera and species Taxawa tesnikishii.</title>
        <authorList>
            <person name="Kurbessoian T."/>
            <person name="Stajich J.E."/>
        </authorList>
    </citation>
    <scope>NUCLEOTIDE SEQUENCE</scope>
    <source>
        <strain evidence="1">JES_112</strain>
    </source>
</reference>
<comment type="caution">
    <text evidence="1">The sequence shown here is derived from an EMBL/GenBank/DDBJ whole genome shotgun (WGS) entry which is preliminary data.</text>
</comment>
<accession>A0ACC2ZRU6</accession>
<dbReference type="EMBL" id="JAPDRQ010000370">
    <property type="protein sequence ID" value="KAJ9650208.1"/>
    <property type="molecule type" value="Genomic_DNA"/>
</dbReference>
<gene>
    <name evidence="1" type="ORF">H2198_010482</name>
</gene>
<protein>
    <submittedName>
        <fullName evidence="1">Uncharacterized protein</fullName>
    </submittedName>
</protein>
<keyword evidence="2" id="KW-1185">Reference proteome</keyword>